<reference evidence="1 2" key="1">
    <citation type="submission" date="2013-01" db="EMBL/GenBank/DDBJ databases">
        <authorList>
            <person name="Bench S."/>
        </authorList>
    </citation>
    <scope>NUCLEOTIDE SEQUENCE [LARGE SCALE GENOMIC DNA]</scope>
    <source>
        <strain evidence="1 2">WH 0401</strain>
    </source>
</reference>
<accession>T2J9T1</accession>
<organism evidence="1 2">
    <name type="scientific">Crocosphaera watsonii WH 0401</name>
    <dbReference type="NCBI Taxonomy" id="555881"/>
    <lineage>
        <taxon>Bacteria</taxon>
        <taxon>Bacillati</taxon>
        <taxon>Cyanobacteriota</taxon>
        <taxon>Cyanophyceae</taxon>
        <taxon>Oscillatoriophycideae</taxon>
        <taxon>Chroococcales</taxon>
        <taxon>Aphanothecaceae</taxon>
        <taxon>Crocosphaera</taxon>
    </lineage>
</organism>
<dbReference type="EMBL" id="CAQM01000405">
    <property type="protein sequence ID" value="CCQ61809.1"/>
    <property type="molecule type" value="Genomic_DNA"/>
</dbReference>
<evidence type="ECO:0000313" key="2">
    <source>
        <dbReference type="Proteomes" id="UP000018198"/>
    </source>
</evidence>
<protein>
    <submittedName>
        <fullName evidence="1">Glyoxalase family protein</fullName>
    </submittedName>
</protein>
<comment type="caution">
    <text evidence="1">The sequence shown here is derived from an EMBL/GenBank/DDBJ whole genome shotgun (WGS) entry which is preliminary data.</text>
</comment>
<reference evidence="1 2" key="2">
    <citation type="submission" date="2013-09" db="EMBL/GenBank/DDBJ databases">
        <title>Whole genome comparison of six Crocosphaera watsonii strains with differing phenotypes.</title>
        <authorList>
            <person name="Bench S.R."/>
            <person name="Heller P."/>
            <person name="Frank I."/>
            <person name="Arciniega M."/>
            <person name="Shilova I.N."/>
            <person name="Zehr J.P."/>
        </authorList>
    </citation>
    <scope>NUCLEOTIDE SEQUENCE [LARGE SCALE GENOMIC DNA]</scope>
    <source>
        <strain evidence="1 2">WH 0401</strain>
    </source>
</reference>
<evidence type="ECO:0000313" key="1">
    <source>
        <dbReference type="EMBL" id="CCQ61809.1"/>
    </source>
</evidence>
<dbReference type="Proteomes" id="UP000018198">
    <property type="component" value="Unassembled WGS sequence"/>
</dbReference>
<gene>
    <name evidence="1" type="ORF">CWATWH0401_2109</name>
</gene>
<proteinExistence type="predicted"/>
<dbReference type="AlphaFoldDB" id="T2J9T1"/>
<name>T2J9T1_CROWT</name>
<sequence>MVFDVMEITCTSFGTGTVGLFNPIYEQTFFYFYLKKARLHGLKIIIFQV</sequence>